<keyword evidence="2" id="KW-0963">Cytoplasm</keyword>
<dbReference type="InterPro" id="IPR003697">
    <property type="entry name" value="Maf-like"/>
</dbReference>
<keyword evidence="4" id="KW-0546">Nucleotide metabolism</keyword>
<name>A0A0F9VI89_9ZZZZ</name>
<dbReference type="GO" id="GO:0009117">
    <property type="term" value="P:nucleotide metabolic process"/>
    <property type="evidence" value="ECO:0007669"/>
    <property type="project" value="UniProtKB-KW"/>
</dbReference>
<dbReference type="NCBIfam" id="TIGR00172">
    <property type="entry name" value="maf"/>
    <property type="match status" value="1"/>
</dbReference>
<dbReference type="PANTHER" id="PTHR43213:SF10">
    <property type="entry name" value="7-METHYL-GTP PYROPHOSPHATASE"/>
    <property type="match status" value="1"/>
</dbReference>
<evidence type="ECO:0000256" key="2">
    <source>
        <dbReference type="ARBA" id="ARBA00022490"/>
    </source>
</evidence>
<dbReference type="EMBL" id="LAZR01000046">
    <property type="protein sequence ID" value="KKN99542.1"/>
    <property type="molecule type" value="Genomic_DNA"/>
</dbReference>
<dbReference type="HAMAP" id="MF_00528">
    <property type="entry name" value="Maf"/>
    <property type="match status" value="1"/>
</dbReference>
<proteinExistence type="inferred from homology"/>
<comment type="subcellular location">
    <subcellularLocation>
        <location evidence="1">Cytoplasm</location>
    </subcellularLocation>
</comment>
<dbReference type="SUPFAM" id="SSF52972">
    <property type="entry name" value="ITPase-like"/>
    <property type="match status" value="1"/>
</dbReference>
<dbReference type="FunFam" id="3.90.950.10:FF:000005">
    <property type="entry name" value="7-methyl-GTP pyrophosphatase"/>
    <property type="match status" value="1"/>
</dbReference>
<dbReference type="InterPro" id="IPR029001">
    <property type="entry name" value="ITPase-like_fam"/>
</dbReference>
<sequence length="192" mass="21360">MLPLILASSSRYRKSLLERLHLPFESAAPDVDETPLQNEQPEQLTRRLALAKAQALQARYPAHLIIGSDQVVLLDNELVSKPGTHAEAREQLTRSSGKTLTFSTALCLLNSASGKHQVAMEPYSVTFRELNTDQIERYLLQDKPYDCAGSFKSEGFGISLIERMHGDDPNSLIGLPLIRLCQMLAQEGIYLP</sequence>
<evidence type="ECO:0000256" key="4">
    <source>
        <dbReference type="ARBA" id="ARBA00023080"/>
    </source>
</evidence>
<evidence type="ECO:0000313" key="5">
    <source>
        <dbReference type="EMBL" id="KKN99542.1"/>
    </source>
</evidence>
<dbReference type="AlphaFoldDB" id="A0A0F9VI89"/>
<dbReference type="CDD" id="cd00555">
    <property type="entry name" value="Maf"/>
    <property type="match status" value="1"/>
</dbReference>
<dbReference type="PIRSF" id="PIRSF006305">
    <property type="entry name" value="Maf"/>
    <property type="match status" value="1"/>
</dbReference>
<evidence type="ECO:0008006" key="6">
    <source>
        <dbReference type="Google" id="ProtNLM"/>
    </source>
</evidence>
<dbReference type="Gene3D" id="3.90.950.10">
    <property type="match status" value="1"/>
</dbReference>
<keyword evidence="3" id="KW-0378">Hydrolase</keyword>
<dbReference type="GO" id="GO:0005737">
    <property type="term" value="C:cytoplasm"/>
    <property type="evidence" value="ECO:0007669"/>
    <property type="project" value="UniProtKB-SubCell"/>
</dbReference>
<dbReference type="GO" id="GO:0047429">
    <property type="term" value="F:nucleoside triphosphate diphosphatase activity"/>
    <property type="evidence" value="ECO:0007669"/>
    <property type="project" value="InterPro"/>
</dbReference>
<organism evidence="5">
    <name type="scientific">marine sediment metagenome</name>
    <dbReference type="NCBI Taxonomy" id="412755"/>
    <lineage>
        <taxon>unclassified sequences</taxon>
        <taxon>metagenomes</taxon>
        <taxon>ecological metagenomes</taxon>
    </lineage>
</organism>
<reference evidence="5" key="1">
    <citation type="journal article" date="2015" name="Nature">
        <title>Complex archaea that bridge the gap between prokaryotes and eukaryotes.</title>
        <authorList>
            <person name="Spang A."/>
            <person name="Saw J.H."/>
            <person name="Jorgensen S.L."/>
            <person name="Zaremba-Niedzwiedzka K."/>
            <person name="Martijn J."/>
            <person name="Lind A.E."/>
            <person name="van Eijk R."/>
            <person name="Schleper C."/>
            <person name="Guy L."/>
            <person name="Ettema T.J."/>
        </authorList>
    </citation>
    <scope>NUCLEOTIDE SEQUENCE</scope>
</reference>
<accession>A0A0F9VI89</accession>
<gene>
    <name evidence="5" type="ORF">LCGC14_0136330</name>
</gene>
<evidence type="ECO:0000256" key="1">
    <source>
        <dbReference type="ARBA" id="ARBA00004496"/>
    </source>
</evidence>
<evidence type="ECO:0000256" key="3">
    <source>
        <dbReference type="ARBA" id="ARBA00022801"/>
    </source>
</evidence>
<protein>
    <recommendedName>
        <fullName evidence="6">Maf-like protein</fullName>
    </recommendedName>
</protein>
<comment type="caution">
    <text evidence="5">The sequence shown here is derived from an EMBL/GenBank/DDBJ whole genome shotgun (WGS) entry which is preliminary data.</text>
</comment>
<dbReference type="Pfam" id="PF02545">
    <property type="entry name" value="Maf"/>
    <property type="match status" value="1"/>
</dbReference>
<dbReference type="PANTHER" id="PTHR43213">
    <property type="entry name" value="BIFUNCTIONAL DTTP/UTP PYROPHOSPHATASE/METHYLTRANSFERASE PROTEIN-RELATED"/>
    <property type="match status" value="1"/>
</dbReference>